<dbReference type="InterPro" id="IPR023214">
    <property type="entry name" value="HAD_sf"/>
</dbReference>
<proteinExistence type="predicted"/>
<dbReference type="NCBIfam" id="TIGR01456">
    <property type="entry name" value="CECR5"/>
    <property type="match status" value="1"/>
</dbReference>
<sequence>MFVSFRASAQKTSIWRQLHSATVNASRPAQAHYNVVFDIDGVLIKGKQLIPQTQRALQLLKENNVPYIFLTNGGGVRESEKADQLTKKLGIPVSPDQLVLSHTPMRSLSKKYRDANVLVVGGKGSDCRRVAEDYGFRKVVTPEEVHAAYPSVCPISFCEARPVPLTDSHLQNVNKPVEAVMVFHDSVDWGRDLQVCLDALVSQGGKLGTIKDSNELHSTKQSVPIYFSNPDVVWSNEYPVPRFGQGTFKMCLEKVYQHLTLQELESTTFGKPMKPTYQYAEAILDNIAPLQKDAGQVQKRTVYAIGDNPYADIAGANGYGWNSVLVKTGVFRPQGEENHHLHPATAVVDHVEDAVRWIIAKEQMKKQL</sequence>
<organism evidence="1 2">
    <name type="scientific">Podila minutissima</name>
    <dbReference type="NCBI Taxonomy" id="64525"/>
    <lineage>
        <taxon>Eukaryota</taxon>
        <taxon>Fungi</taxon>
        <taxon>Fungi incertae sedis</taxon>
        <taxon>Mucoromycota</taxon>
        <taxon>Mortierellomycotina</taxon>
        <taxon>Mortierellomycetes</taxon>
        <taxon>Mortierellales</taxon>
        <taxon>Mortierellaceae</taxon>
        <taxon>Podila</taxon>
    </lineage>
</organism>
<gene>
    <name evidence="1" type="ORF">BG006_008577</name>
</gene>
<dbReference type="GO" id="GO:0005739">
    <property type="term" value="C:mitochondrion"/>
    <property type="evidence" value="ECO:0007669"/>
    <property type="project" value="TreeGrafter"/>
</dbReference>
<dbReference type="PANTHER" id="PTHR14269">
    <property type="entry name" value="CDP-DIACYLGLYCEROL--GLYCEROL-3-PHOSPHATE 3-PHOSPHATIDYLTRANSFERASE-RELATED"/>
    <property type="match status" value="1"/>
</dbReference>
<dbReference type="Gene3D" id="3.40.50.1000">
    <property type="entry name" value="HAD superfamily/HAD-like"/>
    <property type="match status" value="2"/>
</dbReference>
<dbReference type="SUPFAM" id="SSF56784">
    <property type="entry name" value="HAD-like"/>
    <property type="match status" value="1"/>
</dbReference>
<dbReference type="Proteomes" id="UP000696485">
    <property type="component" value="Unassembled WGS sequence"/>
</dbReference>
<dbReference type="InterPro" id="IPR006353">
    <property type="entry name" value="HAD-SF_hydro_IIA_CECR5"/>
</dbReference>
<dbReference type="PANTHER" id="PTHR14269:SF4">
    <property type="entry name" value="CAT EYE SYNDROME CRITICAL REGION PROTEIN 5"/>
    <property type="match status" value="1"/>
</dbReference>
<dbReference type="InterPro" id="IPR006357">
    <property type="entry name" value="HAD-SF_hydro_IIA"/>
</dbReference>
<keyword evidence="2" id="KW-1185">Reference proteome</keyword>
<dbReference type="NCBIfam" id="TIGR01460">
    <property type="entry name" value="HAD-SF-IIA"/>
    <property type="match status" value="1"/>
</dbReference>
<dbReference type="Pfam" id="PF13242">
    <property type="entry name" value="Hydrolase_like"/>
    <property type="match status" value="1"/>
</dbReference>
<evidence type="ECO:0000313" key="2">
    <source>
        <dbReference type="Proteomes" id="UP000696485"/>
    </source>
</evidence>
<dbReference type="EMBL" id="JAAAUY010000589">
    <property type="protein sequence ID" value="KAF9328188.1"/>
    <property type="molecule type" value="Genomic_DNA"/>
</dbReference>
<evidence type="ECO:0000313" key="1">
    <source>
        <dbReference type="EMBL" id="KAF9328188.1"/>
    </source>
</evidence>
<protein>
    <recommendedName>
        <fullName evidence="3">HAD-superfamily hydrolase</fullName>
    </recommendedName>
</protein>
<reference evidence="1" key="1">
    <citation type="journal article" date="2020" name="Fungal Divers.">
        <title>Resolving the Mortierellaceae phylogeny through synthesis of multi-gene phylogenetics and phylogenomics.</title>
        <authorList>
            <person name="Vandepol N."/>
            <person name="Liber J."/>
            <person name="Desiro A."/>
            <person name="Na H."/>
            <person name="Kennedy M."/>
            <person name="Barry K."/>
            <person name="Grigoriev I.V."/>
            <person name="Miller A.N."/>
            <person name="O'Donnell K."/>
            <person name="Stajich J.E."/>
            <person name="Bonito G."/>
        </authorList>
    </citation>
    <scope>NUCLEOTIDE SEQUENCE</scope>
    <source>
        <strain evidence="1">NVP1</strain>
    </source>
</reference>
<dbReference type="Pfam" id="PF13344">
    <property type="entry name" value="Hydrolase_6"/>
    <property type="match status" value="1"/>
</dbReference>
<dbReference type="GO" id="GO:0046474">
    <property type="term" value="P:glycerophospholipid biosynthetic process"/>
    <property type="evidence" value="ECO:0007669"/>
    <property type="project" value="TreeGrafter"/>
</dbReference>
<evidence type="ECO:0008006" key="3">
    <source>
        <dbReference type="Google" id="ProtNLM"/>
    </source>
</evidence>
<dbReference type="InterPro" id="IPR050324">
    <property type="entry name" value="CDP-alcohol_PTase-I"/>
</dbReference>
<dbReference type="InterPro" id="IPR036412">
    <property type="entry name" value="HAD-like_sf"/>
</dbReference>
<dbReference type="AlphaFoldDB" id="A0A9P5SI39"/>
<accession>A0A9P5SI39</accession>
<comment type="caution">
    <text evidence="1">The sequence shown here is derived from an EMBL/GenBank/DDBJ whole genome shotgun (WGS) entry which is preliminary data.</text>
</comment>
<name>A0A9P5SI39_9FUNG</name>